<name>A0A6N6JKQ2_9RHOB</name>
<reference evidence="9 10" key="1">
    <citation type="submission" date="2019-12" db="EMBL/GenBank/DDBJ databases">
        <title>Litoreibacter badius sp. nov., a novel bacteriochlorophyll a-containing bacterium in the genus Litoreibacter.</title>
        <authorList>
            <person name="Kanamuro M."/>
            <person name="Takabe Y."/>
            <person name="Mori K."/>
            <person name="Takaichi S."/>
            <person name="Hanada S."/>
        </authorList>
    </citation>
    <scope>NUCLEOTIDE SEQUENCE [LARGE SCALE GENOMIC DNA]</scope>
    <source>
        <strain evidence="9 10">K6</strain>
    </source>
</reference>
<feature type="transmembrane region" description="Helical" evidence="7">
    <location>
        <begin position="60"/>
        <end position="78"/>
    </location>
</feature>
<keyword evidence="6 7" id="KW-0472">Membrane</keyword>
<evidence type="ECO:0000256" key="3">
    <source>
        <dbReference type="ARBA" id="ARBA00022475"/>
    </source>
</evidence>
<comment type="function">
    <text evidence="7">Part of the tripartite ATP-independent periplasmic (TRAP) transport system.</text>
</comment>
<keyword evidence="3" id="KW-1003">Cell membrane</keyword>
<sequence length="192" mass="20748">MTLAKTTELRVGRALTLVCRLLAYGGGVLLVSMAVITAASITGRALIFAGLSPITGDFELVEAGCAIAIFAFLPWCQLNRGNVTVDIVANALPSRLKAILGLIGDISVTVVAGLILWRIWLGFGEKFPYGSDAVRRFFGMGSKPFFPETTYELELPVWIPYAMATFGAAVFLLVSLYTVWRALNWVLAGEEP</sequence>
<dbReference type="EMBL" id="BLJE01000005">
    <property type="protein sequence ID" value="GFE66625.1"/>
    <property type="molecule type" value="Genomic_DNA"/>
</dbReference>
<dbReference type="AlphaFoldDB" id="A0A6N6JKQ2"/>
<feature type="transmembrane region" description="Helical" evidence="7">
    <location>
        <begin position="99"/>
        <end position="120"/>
    </location>
</feature>
<feature type="transmembrane region" description="Helical" evidence="7">
    <location>
        <begin position="21"/>
        <end position="48"/>
    </location>
</feature>
<evidence type="ECO:0000259" key="8">
    <source>
        <dbReference type="Pfam" id="PF04290"/>
    </source>
</evidence>
<comment type="similarity">
    <text evidence="7">Belongs to the TRAP transporter small permease family.</text>
</comment>
<dbReference type="Pfam" id="PF04290">
    <property type="entry name" value="DctQ"/>
    <property type="match status" value="1"/>
</dbReference>
<dbReference type="Proteomes" id="UP000436822">
    <property type="component" value="Unassembled WGS sequence"/>
</dbReference>
<keyword evidence="4 7" id="KW-0812">Transmembrane</keyword>
<dbReference type="GO" id="GO:0022857">
    <property type="term" value="F:transmembrane transporter activity"/>
    <property type="evidence" value="ECO:0007669"/>
    <property type="project" value="UniProtKB-UniRule"/>
</dbReference>
<evidence type="ECO:0000256" key="4">
    <source>
        <dbReference type="ARBA" id="ARBA00022692"/>
    </source>
</evidence>
<comment type="subunit">
    <text evidence="7">The complex comprises the extracytoplasmic solute receptor protein and the two transmembrane proteins.</text>
</comment>
<organism evidence="9 10">
    <name type="scientific">Litoreibacter roseus</name>
    <dbReference type="NCBI Taxonomy" id="2601869"/>
    <lineage>
        <taxon>Bacteria</taxon>
        <taxon>Pseudomonadati</taxon>
        <taxon>Pseudomonadota</taxon>
        <taxon>Alphaproteobacteria</taxon>
        <taxon>Rhodobacterales</taxon>
        <taxon>Roseobacteraceae</taxon>
        <taxon>Litoreibacter</taxon>
    </lineage>
</organism>
<proteinExistence type="inferred from homology"/>
<keyword evidence="7" id="KW-0997">Cell inner membrane</keyword>
<dbReference type="RefSeq" id="WP_159809832.1">
    <property type="nucleotide sequence ID" value="NZ_BLJE01000005.1"/>
</dbReference>
<dbReference type="OrthoDB" id="6183232at2"/>
<evidence type="ECO:0000256" key="2">
    <source>
        <dbReference type="ARBA" id="ARBA00022448"/>
    </source>
</evidence>
<evidence type="ECO:0000256" key="7">
    <source>
        <dbReference type="RuleBase" id="RU369079"/>
    </source>
</evidence>
<accession>A0A6N6JKQ2</accession>
<feature type="domain" description="Tripartite ATP-independent periplasmic transporters DctQ component" evidence="8">
    <location>
        <begin position="33"/>
        <end position="183"/>
    </location>
</feature>
<protein>
    <recommendedName>
        <fullName evidence="7">TRAP transporter small permease protein</fullName>
    </recommendedName>
</protein>
<evidence type="ECO:0000256" key="1">
    <source>
        <dbReference type="ARBA" id="ARBA00004651"/>
    </source>
</evidence>
<dbReference type="GO" id="GO:0005886">
    <property type="term" value="C:plasma membrane"/>
    <property type="evidence" value="ECO:0007669"/>
    <property type="project" value="UniProtKB-SubCell"/>
</dbReference>
<evidence type="ECO:0000256" key="6">
    <source>
        <dbReference type="ARBA" id="ARBA00023136"/>
    </source>
</evidence>
<evidence type="ECO:0000256" key="5">
    <source>
        <dbReference type="ARBA" id="ARBA00022989"/>
    </source>
</evidence>
<gene>
    <name evidence="9" type="ORF">KIN_36990</name>
</gene>
<dbReference type="InterPro" id="IPR055348">
    <property type="entry name" value="DctQ"/>
</dbReference>
<evidence type="ECO:0000313" key="9">
    <source>
        <dbReference type="EMBL" id="GFE66625.1"/>
    </source>
</evidence>
<keyword evidence="5 7" id="KW-1133">Transmembrane helix</keyword>
<comment type="caution">
    <text evidence="9">The sequence shown here is derived from an EMBL/GenBank/DDBJ whole genome shotgun (WGS) entry which is preliminary data.</text>
</comment>
<keyword evidence="2 7" id="KW-0813">Transport</keyword>
<evidence type="ECO:0000313" key="10">
    <source>
        <dbReference type="Proteomes" id="UP000436822"/>
    </source>
</evidence>
<feature type="transmembrane region" description="Helical" evidence="7">
    <location>
        <begin position="158"/>
        <end position="180"/>
    </location>
</feature>
<comment type="subcellular location">
    <subcellularLocation>
        <location evidence="7">Cell inner membrane</location>
        <topology evidence="7">Multi-pass membrane protein</topology>
    </subcellularLocation>
    <subcellularLocation>
        <location evidence="1">Cell membrane</location>
        <topology evidence="1">Multi-pass membrane protein</topology>
    </subcellularLocation>
</comment>
<keyword evidence="10" id="KW-1185">Reference proteome</keyword>